<protein>
    <submittedName>
        <fullName evidence="1">Uncharacterized protein</fullName>
    </submittedName>
</protein>
<sequence length="161" mass="15925">MPINCPTAGPGITYEIVGGTVCASGTLSESSEDLPAGSGTPFEGVFVLVIPDPGSGSSVNPIFSSLAVQVTVSADKRSWSGQGIPVPPASGSGSGTAYLMILWHFAGGSLLENPVASFIGTVGTGLSCCGSGSGGVPVMTPKINRPAPHLILPPPPPPSIV</sequence>
<organism evidence="1 2">
    <name type="scientific">Fimbriiglobus ruber</name>
    <dbReference type="NCBI Taxonomy" id="1908690"/>
    <lineage>
        <taxon>Bacteria</taxon>
        <taxon>Pseudomonadati</taxon>
        <taxon>Planctomycetota</taxon>
        <taxon>Planctomycetia</taxon>
        <taxon>Gemmatales</taxon>
        <taxon>Gemmataceae</taxon>
        <taxon>Fimbriiglobus</taxon>
    </lineage>
</organism>
<proteinExistence type="predicted"/>
<comment type="caution">
    <text evidence="1">The sequence shown here is derived from an EMBL/GenBank/DDBJ whole genome shotgun (WGS) entry which is preliminary data.</text>
</comment>
<evidence type="ECO:0000313" key="1">
    <source>
        <dbReference type="EMBL" id="OWK37954.1"/>
    </source>
</evidence>
<gene>
    <name evidence="1" type="ORF">FRUB_07074</name>
</gene>
<evidence type="ECO:0000313" key="2">
    <source>
        <dbReference type="Proteomes" id="UP000214646"/>
    </source>
</evidence>
<reference evidence="2" key="1">
    <citation type="submission" date="2017-06" db="EMBL/GenBank/DDBJ databases">
        <title>Genome analysis of Fimbriiglobus ruber SP5, the first member of the order Planctomycetales with confirmed chitinolytic capability.</title>
        <authorList>
            <person name="Ravin N.V."/>
            <person name="Rakitin A.L."/>
            <person name="Ivanova A.A."/>
            <person name="Beletsky A.V."/>
            <person name="Kulichevskaya I.S."/>
            <person name="Mardanov A.V."/>
            <person name="Dedysh S.N."/>
        </authorList>
    </citation>
    <scope>NUCLEOTIDE SEQUENCE [LARGE SCALE GENOMIC DNA]</scope>
    <source>
        <strain evidence="2">SP5</strain>
    </source>
</reference>
<dbReference type="EMBL" id="NIDE01000014">
    <property type="protein sequence ID" value="OWK37954.1"/>
    <property type="molecule type" value="Genomic_DNA"/>
</dbReference>
<dbReference type="Proteomes" id="UP000214646">
    <property type="component" value="Unassembled WGS sequence"/>
</dbReference>
<dbReference type="AlphaFoldDB" id="A0A225DE83"/>
<keyword evidence="2" id="KW-1185">Reference proteome</keyword>
<accession>A0A225DE83</accession>
<dbReference type="RefSeq" id="WP_143393649.1">
    <property type="nucleotide sequence ID" value="NZ_NIDE01000014.1"/>
</dbReference>
<name>A0A225DE83_9BACT</name>